<dbReference type="PROSITE" id="PS50158">
    <property type="entry name" value="ZF_CCHC"/>
    <property type="match status" value="1"/>
</dbReference>
<dbReference type="EMBL" id="CACVKT020003971">
    <property type="protein sequence ID" value="CAC5387127.1"/>
    <property type="molecule type" value="Genomic_DNA"/>
</dbReference>
<gene>
    <name evidence="4" type="ORF">MCOR_22498</name>
</gene>
<keyword evidence="1" id="KW-0479">Metal-binding</keyword>
<dbReference type="PANTHER" id="PTHR46888:SF1">
    <property type="entry name" value="RIBONUCLEASE H"/>
    <property type="match status" value="1"/>
</dbReference>
<dbReference type="PANTHER" id="PTHR46888">
    <property type="entry name" value="ZINC KNUCKLE DOMAINCONTAINING PROTEIN-RELATED"/>
    <property type="match status" value="1"/>
</dbReference>
<dbReference type="OrthoDB" id="10056424at2759"/>
<dbReference type="SUPFAM" id="SSF50630">
    <property type="entry name" value="Acid proteases"/>
    <property type="match status" value="1"/>
</dbReference>
<dbReference type="Proteomes" id="UP000507470">
    <property type="component" value="Unassembled WGS sequence"/>
</dbReference>
<feature type="domain" description="CCHC-type" evidence="3">
    <location>
        <begin position="109"/>
        <end position="124"/>
    </location>
</feature>
<evidence type="ECO:0000259" key="3">
    <source>
        <dbReference type="PROSITE" id="PS50158"/>
    </source>
</evidence>
<dbReference type="Gene3D" id="2.40.70.10">
    <property type="entry name" value="Acid Proteases"/>
    <property type="match status" value="1"/>
</dbReference>
<evidence type="ECO:0000256" key="2">
    <source>
        <dbReference type="SAM" id="MobiDB-lite"/>
    </source>
</evidence>
<reference evidence="4 5" key="1">
    <citation type="submission" date="2020-06" db="EMBL/GenBank/DDBJ databases">
        <authorList>
            <person name="Li R."/>
            <person name="Bekaert M."/>
        </authorList>
    </citation>
    <scope>NUCLEOTIDE SEQUENCE [LARGE SCALE GENOMIC DNA]</scope>
    <source>
        <strain evidence="5">wild</strain>
    </source>
</reference>
<evidence type="ECO:0000256" key="1">
    <source>
        <dbReference type="PROSITE-ProRule" id="PRU00047"/>
    </source>
</evidence>
<keyword evidence="5" id="KW-1185">Reference proteome</keyword>
<accession>A0A6J8BXJ3</accession>
<proteinExistence type="predicted"/>
<dbReference type="AlphaFoldDB" id="A0A6J8BXJ3"/>
<evidence type="ECO:0000313" key="4">
    <source>
        <dbReference type="EMBL" id="CAC5387127.1"/>
    </source>
</evidence>
<protein>
    <recommendedName>
        <fullName evidence="3">CCHC-type domain-containing protein</fullName>
    </recommendedName>
</protein>
<keyword evidence="1" id="KW-0863">Zinc-finger</keyword>
<organism evidence="4 5">
    <name type="scientific">Mytilus coruscus</name>
    <name type="common">Sea mussel</name>
    <dbReference type="NCBI Taxonomy" id="42192"/>
    <lineage>
        <taxon>Eukaryota</taxon>
        <taxon>Metazoa</taxon>
        <taxon>Spiralia</taxon>
        <taxon>Lophotrochozoa</taxon>
        <taxon>Mollusca</taxon>
        <taxon>Bivalvia</taxon>
        <taxon>Autobranchia</taxon>
        <taxon>Pteriomorphia</taxon>
        <taxon>Mytilida</taxon>
        <taxon>Mytiloidea</taxon>
        <taxon>Mytilidae</taxon>
        <taxon>Mytilinae</taxon>
        <taxon>Mytilus</taxon>
    </lineage>
</organism>
<dbReference type="InterPro" id="IPR021109">
    <property type="entry name" value="Peptidase_aspartic_dom_sf"/>
</dbReference>
<evidence type="ECO:0000313" key="5">
    <source>
        <dbReference type="Proteomes" id="UP000507470"/>
    </source>
</evidence>
<keyword evidence="1" id="KW-0862">Zinc</keyword>
<dbReference type="SUPFAM" id="SSF57756">
    <property type="entry name" value="Retrovirus zinc finger-like domains"/>
    <property type="match status" value="1"/>
</dbReference>
<dbReference type="GO" id="GO:0003676">
    <property type="term" value="F:nucleic acid binding"/>
    <property type="evidence" value="ECO:0007669"/>
    <property type="project" value="InterPro"/>
</dbReference>
<dbReference type="GO" id="GO:0008270">
    <property type="term" value="F:zinc ion binding"/>
    <property type="evidence" value="ECO:0007669"/>
    <property type="project" value="UniProtKB-KW"/>
</dbReference>
<dbReference type="InterPro" id="IPR036875">
    <property type="entry name" value="Znf_CCHC_sf"/>
</dbReference>
<feature type="region of interest" description="Disordered" evidence="2">
    <location>
        <begin position="69"/>
        <end position="100"/>
    </location>
</feature>
<name>A0A6J8BXJ3_MYTCO</name>
<sequence>MNIFLDLVNIRKENNETYRALMSRVNINLKRCVMDRDPIVCLQHEFFLKPLPSSQAHKHIEAAGDYISTPTNQKYNESEKKPTFNYNNNHNNNKSQEKPKAISKDTIQCFKCKKWGHNANKCKRKINLASRFTNINDGFVHIPGKVNQQEISVVKDTGASMTLLRENLVDTSCILTGQKTTLYTAIGQPFEAQLVVVNLDTPYVKGHCQVGLVPD</sequence>
<dbReference type="InterPro" id="IPR001878">
    <property type="entry name" value="Znf_CCHC"/>
</dbReference>